<keyword evidence="7" id="KW-0460">Magnesium</keyword>
<reference evidence="9" key="1">
    <citation type="journal article" date="2020" name="mSystems">
        <title>Genome- and Community-Level Interaction Insights into Carbon Utilization and Element Cycling Functions of Hydrothermarchaeota in Hydrothermal Sediment.</title>
        <authorList>
            <person name="Zhou Z."/>
            <person name="Liu Y."/>
            <person name="Xu W."/>
            <person name="Pan J."/>
            <person name="Luo Z.H."/>
            <person name="Li M."/>
        </authorList>
    </citation>
    <scope>NUCLEOTIDE SEQUENCE [LARGE SCALE GENOMIC DNA]</scope>
    <source>
        <strain evidence="9">SpSt-106</strain>
    </source>
</reference>
<comment type="cofactor">
    <cofactor evidence="1">
        <name>Mg(2+)</name>
        <dbReference type="ChEBI" id="CHEBI:18420"/>
    </cofactor>
</comment>
<keyword evidence="5 9" id="KW-0255">Endonuclease</keyword>
<name>A0A7V6CDM3_9BACT</name>
<dbReference type="Gene3D" id="3.30.70.240">
    <property type="match status" value="1"/>
</dbReference>
<gene>
    <name evidence="9" type="primary">cas2</name>
    <name evidence="9" type="ORF">ENM15_03970</name>
</gene>
<evidence type="ECO:0000256" key="5">
    <source>
        <dbReference type="ARBA" id="ARBA00022759"/>
    </source>
</evidence>
<dbReference type="Pfam" id="PF09827">
    <property type="entry name" value="CRISPR_Cas2"/>
    <property type="match status" value="1"/>
</dbReference>
<evidence type="ECO:0000256" key="6">
    <source>
        <dbReference type="ARBA" id="ARBA00022801"/>
    </source>
</evidence>
<evidence type="ECO:0000256" key="8">
    <source>
        <dbReference type="ARBA" id="ARBA00023118"/>
    </source>
</evidence>
<dbReference type="NCBIfam" id="TIGR01573">
    <property type="entry name" value="cas2"/>
    <property type="match status" value="1"/>
</dbReference>
<protein>
    <submittedName>
        <fullName evidence="9">CRISPR-associated endonuclease Cas2</fullName>
    </submittedName>
</protein>
<dbReference type="GO" id="GO:0004521">
    <property type="term" value="F:RNA endonuclease activity"/>
    <property type="evidence" value="ECO:0007669"/>
    <property type="project" value="InterPro"/>
</dbReference>
<dbReference type="InterPro" id="IPR021127">
    <property type="entry name" value="CRISPR_associated_Cas2"/>
</dbReference>
<dbReference type="SUPFAM" id="SSF143430">
    <property type="entry name" value="TTP0101/SSO1404-like"/>
    <property type="match status" value="1"/>
</dbReference>
<comment type="similarity">
    <text evidence="2">Belongs to the CRISPR-associated endoribonuclease Cas2 protein family.</text>
</comment>
<proteinExistence type="inferred from homology"/>
<evidence type="ECO:0000256" key="3">
    <source>
        <dbReference type="ARBA" id="ARBA00022722"/>
    </source>
</evidence>
<keyword evidence="3" id="KW-0540">Nuclease</keyword>
<dbReference type="EMBL" id="DRWR01000071">
    <property type="protein sequence ID" value="HHQ15958.1"/>
    <property type="molecule type" value="Genomic_DNA"/>
</dbReference>
<comment type="caution">
    <text evidence="9">The sequence shown here is derived from an EMBL/GenBank/DDBJ whole genome shotgun (WGS) entry which is preliminary data.</text>
</comment>
<keyword evidence="4" id="KW-0479">Metal-binding</keyword>
<dbReference type="InterPro" id="IPR019199">
    <property type="entry name" value="Virulence_VapD/CRISPR_Cas2"/>
</dbReference>
<organism evidence="9">
    <name type="scientific">Thermodesulfobacterium geofontis</name>
    <dbReference type="NCBI Taxonomy" id="1295609"/>
    <lineage>
        <taxon>Bacteria</taxon>
        <taxon>Pseudomonadati</taxon>
        <taxon>Thermodesulfobacteriota</taxon>
        <taxon>Thermodesulfobacteria</taxon>
        <taxon>Thermodesulfobacteriales</taxon>
        <taxon>Thermodesulfobacteriaceae</taxon>
        <taxon>Thermodesulfobacterium</taxon>
    </lineage>
</organism>
<dbReference type="GO" id="GO:0046872">
    <property type="term" value="F:metal ion binding"/>
    <property type="evidence" value="ECO:0007669"/>
    <property type="project" value="UniProtKB-KW"/>
</dbReference>
<sequence>MRVIVYDYETEKVREKVRKNLKKLGIHAQWSVFESLESYENLTRVLLEEEGKKYRVAIFKVNPKGEIRKIGQSWEKVKFIF</sequence>
<dbReference type="CDD" id="cd09725">
    <property type="entry name" value="Cas2_I_II_III"/>
    <property type="match status" value="1"/>
</dbReference>
<dbReference type="GO" id="GO:0051607">
    <property type="term" value="P:defense response to virus"/>
    <property type="evidence" value="ECO:0007669"/>
    <property type="project" value="UniProtKB-KW"/>
</dbReference>
<dbReference type="GO" id="GO:0043571">
    <property type="term" value="P:maintenance of CRISPR repeat elements"/>
    <property type="evidence" value="ECO:0007669"/>
    <property type="project" value="InterPro"/>
</dbReference>
<evidence type="ECO:0000256" key="2">
    <source>
        <dbReference type="ARBA" id="ARBA00009959"/>
    </source>
</evidence>
<accession>A0A7V6CDM3</accession>
<dbReference type="AlphaFoldDB" id="A0A7V6CDM3"/>
<evidence type="ECO:0000256" key="4">
    <source>
        <dbReference type="ARBA" id="ARBA00022723"/>
    </source>
</evidence>
<evidence type="ECO:0000313" key="9">
    <source>
        <dbReference type="EMBL" id="HHQ15958.1"/>
    </source>
</evidence>
<keyword evidence="6" id="KW-0378">Hydrolase</keyword>
<dbReference type="GO" id="GO:0016787">
    <property type="term" value="F:hydrolase activity"/>
    <property type="evidence" value="ECO:0007669"/>
    <property type="project" value="UniProtKB-KW"/>
</dbReference>
<evidence type="ECO:0000256" key="1">
    <source>
        <dbReference type="ARBA" id="ARBA00001946"/>
    </source>
</evidence>
<keyword evidence="8" id="KW-0051">Antiviral defense</keyword>
<evidence type="ECO:0000256" key="7">
    <source>
        <dbReference type="ARBA" id="ARBA00022842"/>
    </source>
</evidence>